<proteinExistence type="predicted"/>
<comment type="caution">
    <text evidence="1">The sequence shown here is derived from an EMBL/GenBank/DDBJ whole genome shotgun (WGS) entry which is preliminary data.</text>
</comment>
<reference evidence="1" key="1">
    <citation type="submission" date="2019-04" db="EMBL/GenBank/DDBJ databases">
        <title>Microbes associate with the intestines of laboratory mice.</title>
        <authorList>
            <person name="Navarre W."/>
            <person name="Wong E."/>
            <person name="Huang K."/>
            <person name="Tropini C."/>
            <person name="Ng K."/>
            <person name="Yu B."/>
        </authorList>
    </citation>
    <scope>NUCLEOTIDE SEQUENCE</scope>
    <source>
        <strain evidence="1">NM04_E33</strain>
    </source>
</reference>
<protein>
    <submittedName>
        <fullName evidence="1">Uncharacterized protein</fullName>
    </submittedName>
</protein>
<gene>
    <name evidence="1" type="ORF">E5331_14000</name>
</gene>
<dbReference type="EMBL" id="SRYB01000023">
    <property type="protein sequence ID" value="TGY77554.1"/>
    <property type="molecule type" value="Genomic_DNA"/>
</dbReference>
<organism evidence="1 2">
    <name type="scientific">Lepagella muris</name>
    <dbReference type="NCBI Taxonomy" id="3032870"/>
    <lineage>
        <taxon>Bacteria</taxon>
        <taxon>Pseudomonadati</taxon>
        <taxon>Bacteroidota</taxon>
        <taxon>Bacteroidia</taxon>
        <taxon>Bacteroidales</taxon>
        <taxon>Muribaculaceae</taxon>
        <taxon>Lepagella</taxon>
    </lineage>
</organism>
<evidence type="ECO:0000313" key="1">
    <source>
        <dbReference type="EMBL" id="TGY77554.1"/>
    </source>
</evidence>
<accession>A0AC61RC81</accession>
<sequence length="223" mass="23320">MTDTNNHPDVADHGKGIILAGGGGHALSVAEAVTNPNFFAGYTALSPSPLMELEWRGDDSAVAALADEDYKFHVAFVYAGLPVMDKRKRLIQKYRDAGAEFVSVIAPTAIVTRHSSVGNGCAILNRAVVNRARLGENVIVNTGAIVEHDCVIGDNTFIGPGATIGGGVTIGEDCFIGLGANVMNGVTIASGVTVAMGATVNRDLTEPGIYHGSPLKLHRLKKR</sequence>
<name>A0AC61RC81_9BACT</name>
<keyword evidence="2" id="KW-1185">Reference proteome</keyword>
<dbReference type="Proteomes" id="UP000306319">
    <property type="component" value="Unassembled WGS sequence"/>
</dbReference>
<evidence type="ECO:0000313" key="2">
    <source>
        <dbReference type="Proteomes" id="UP000306319"/>
    </source>
</evidence>